<keyword evidence="2" id="KW-1185">Reference proteome</keyword>
<sequence>MDSGLIGLTLGLQFCGVPVAASRLQGNYPKGEGRSTPPVEQVDHRGGIEVVPAINPKALNWHDCEIDCALSFYSLTKLAKAQGKTQ</sequence>
<dbReference type="EMBL" id="JBHFFA010000005">
    <property type="protein sequence ID" value="KAL2623909.1"/>
    <property type="molecule type" value="Genomic_DNA"/>
</dbReference>
<protein>
    <submittedName>
        <fullName evidence="1">Uncharacterized protein</fullName>
    </submittedName>
</protein>
<name>A0ABD1YAV5_9MARC</name>
<comment type="caution">
    <text evidence="1">The sequence shown here is derived from an EMBL/GenBank/DDBJ whole genome shotgun (WGS) entry which is preliminary data.</text>
</comment>
<reference evidence="1 2" key="1">
    <citation type="submission" date="2024-09" db="EMBL/GenBank/DDBJ databases">
        <title>Chromosome-scale assembly of Riccia fluitans.</title>
        <authorList>
            <person name="Paukszto L."/>
            <person name="Sawicki J."/>
            <person name="Karawczyk K."/>
            <person name="Piernik-Szablinska J."/>
            <person name="Szczecinska M."/>
            <person name="Mazdziarz M."/>
        </authorList>
    </citation>
    <scope>NUCLEOTIDE SEQUENCE [LARGE SCALE GENOMIC DNA]</scope>
    <source>
        <strain evidence="1">Rf_01</strain>
        <tissue evidence="1">Aerial parts of the thallus</tissue>
    </source>
</reference>
<evidence type="ECO:0000313" key="2">
    <source>
        <dbReference type="Proteomes" id="UP001605036"/>
    </source>
</evidence>
<gene>
    <name evidence="1" type="ORF">R1flu_008154</name>
</gene>
<proteinExistence type="predicted"/>
<organism evidence="1 2">
    <name type="scientific">Riccia fluitans</name>
    <dbReference type="NCBI Taxonomy" id="41844"/>
    <lineage>
        <taxon>Eukaryota</taxon>
        <taxon>Viridiplantae</taxon>
        <taxon>Streptophyta</taxon>
        <taxon>Embryophyta</taxon>
        <taxon>Marchantiophyta</taxon>
        <taxon>Marchantiopsida</taxon>
        <taxon>Marchantiidae</taxon>
        <taxon>Marchantiales</taxon>
        <taxon>Ricciaceae</taxon>
        <taxon>Riccia</taxon>
    </lineage>
</organism>
<dbReference type="AlphaFoldDB" id="A0ABD1YAV5"/>
<evidence type="ECO:0000313" key="1">
    <source>
        <dbReference type="EMBL" id="KAL2623909.1"/>
    </source>
</evidence>
<accession>A0ABD1YAV5</accession>
<dbReference type="Proteomes" id="UP001605036">
    <property type="component" value="Unassembled WGS sequence"/>
</dbReference>